<feature type="compositionally biased region" description="Basic residues" evidence="1">
    <location>
        <begin position="14"/>
        <end position="23"/>
    </location>
</feature>
<name>A0A8E2JQF8_9PEZI</name>
<keyword evidence="2" id="KW-0472">Membrane</keyword>
<organism evidence="4 5">
    <name type="scientific">Glonium stellatum</name>
    <dbReference type="NCBI Taxonomy" id="574774"/>
    <lineage>
        <taxon>Eukaryota</taxon>
        <taxon>Fungi</taxon>
        <taxon>Dikarya</taxon>
        <taxon>Ascomycota</taxon>
        <taxon>Pezizomycotina</taxon>
        <taxon>Dothideomycetes</taxon>
        <taxon>Pleosporomycetidae</taxon>
        <taxon>Gloniales</taxon>
        <taxon>Gloniaceae</taxon>
        <taxon>Glonium</taxon>
    </lineage>
</organism>
<proteinExistence type="predicted"/>
<accession>A0A8E2JQF8</accession>
<feature type="transmembrane region" description="Helical" evidence="2">
    <location>
        <begin position="221"/>
        <end position="247"/>
    </location>
</feature>
<gene>
    <name evidence="4" type="ORF">AOQ84DRAFT_390687</name>
</gene>
<dbReference type="OrthoDB" id="5313995at2759"/>
<evidence type="ECO:0000313" key="5">
    <source>
        <dbReference type="Proteomes" id="UP000250140"/>
    </source>
</evidence>
<feature type="transmembrane region" description="Helical" evidence="2">
    <location>
        <begin position="142"/>
        <end position="168"/>
    </location>
</feature>
<keyword evidence="2" id="KW-1133">Transmembrane helix</keyword>
<feature type="transmembrane region" description="Helical" evidence="2">
    <location>
        <begin position="259"/>
        <end position="281"/>
    </location>
</feature>
<dbReference type="PANTHER" id="PTHR37019">
    <property type="entry name" value="CHROMOSOME 1, WHOLE GENOME SHOTGUN SEQUENCE"/>
    <property type="match status" value="1"/>
</dbReference>
<keyword evidence="5" id="KW-1185">Reference proteome</keyword>
<dbReference type="PANTHER" id="PTHR37019:SF1">
    <property type="entry name" value="EXPERA DOMAIN-CONTAINING PROTEIN"/>
    <property type="match status" value="1"/>
</dbReference>
<evidence type="ECO:0000256" key="2">
    <source>
        <dbReference type="SAM" id="Phobius"/>
    </source>
</evidence>
<dbReference type="AlphaFoldDB" id="A0A8E2JQF8"/>
<evidence type="ECO:0000256" key="1">
    <source>
        <dbReference type="SAM" id="MobiDB-lite"/>
    </source>
</evidence>
<feature type="transmembrane region" description="Helical" evidence="2">
    <location>
        <begin position="188"/>
        <end position="209"/>
    </location>
</feature>
<reference evidence="4 5" key="1">
    <citation type="journal article" date="2016" name="Nat. Commun.">
        <title>Ectomycorrhizal ecology is imprinted in the genome of the dominant symbiotic fungus Cenococcum geophilum.</title>
        <authorList>
            <consortium name="DOE Joint Genome Institute"/>
            <person name="Peter M."/>
            <person name="Kohler A."/>
            <person name="Ohm R.A."/>
            <person name="Kuo A."/>
            <person name="Krutzmann J."/>
            <person name="Morin E."/>
            <person name="Arend M."/>
            <person name="Barry K.W."/>
            <person name="Binder M."/>
            <person name="Choi C."/>
            <person name="Clum A."/>
            <person name="Copeland A."/>
            <person name="Grisel N."/>
            <person name="Haridas S."/>
            <person name="Kipfer T."/>
            <person name="LaButti K."/>
            <person name="Lindquist E."/>
            <person name="Lipzen A."/>
            <person name="Maire R."/>
            <person name="Meier B."/>
            <person name="Mihaltcheva S."/>
            <person name="Molinier V."/>
            <person name="Murat C."/>
            <person name="Poggeler S."/>
            <person name="Quandt C.A."/>
            <person name="Sperisen C."/>
            <person name="Tritt A."/>
            <person name="Tisserant E."/>
            <person name="Crous P.W."/>
            <person name="Henrissat B."/>
            <person name="Nehls U."/>
            <person name="Egli S."/>
            <person name="Spatafora J.W."/>
            <person name="Grigoriev I.V."/>
            <person name="Martin F.M."/>
        </authorList>
    </citation>
    <scope>NUCLEOTIDE SEQUENCE [LARGE SCALE GENOMIC DNA]</scope>
    <source>
        <strain evidence="4 5">CBS 207.34</strain>
    </source>
</reference>
<dbReference type="EMBL" id="KV750223">
    <property type="protein sequence ID" value="OCL05718.1"/>
    <property type="molecule type" value="Genomic_DNA"/>
</dbReference>
<sequence>MPQQATEEPEPTKATKHHPKNREHRSITNLSAHAVLVGRWLWFKHRPISPDYRPYRPYRQTAGLQVRLCDSLRQLACSGGAVSILCNAKAVGIHQLAAWLGGKSRFVGCIDRNGRARLARSQRGGMTPEASRQAYPMAYRLFFLYIEPFSALAGAFVAHYCQHAYLLMTHQLSAPAPTTSATLPTGTAVVLSQLANLYLLFAVNEALVLRCTDDPVVWKTLLFGLLLADFGHLYSVLPLGLGLYWKFWTWNAMDWGNVGFVYLGAATRISFLCGLGLGHAVRTKESSSASIPSAKRK</sequence>
<keyword evidence="2" id="KW-0812">Transmembrane</keyword>
<dbReference type="InterPro" id="IPR056121">
    <property type="entry name" value="DUF7704"/>
</dbReference>
<feature type="region of interest" description="Disordered" evidence="1">
    <location>
        <begin position="1"/>
        <end position="27"/>
    </location>
</feature>
<evidence type="ECO:0000259" key="3">
    <source>
        <dbReference type="Pfam" id="PF24803"/>
    </source>
</evidence>
<dbReference type="Proteomes" id="UP000250140">
    <property type="component" value="Unassembled WGS sequence"/>
</dbReference>
<feature type="domain" description="DUF7704" evidence="3">
    <location>
        <begin position="135"/>
        <end position="275"/>
    </location>
</feature>
<dbReference type="Pfam" id="PF24803">
    <property type="entry name" value="DUF7704"/>
    <property type="match status" value="1"/>
</dbReference>
<protein>
    <recommendedName>
        <fullName evidence="3">DUF7704 domain-containing protein</fullName>
    </recommendedName>
</protein>
<evidence type="ECO:0000313" key="4">
    <source>
        <dbReference type="EMBL" id="OCL05718.1"/>
    </source>
</evidence>